<dbReference type="AlphaFoldDB" id="A0ABD6AE82"/>
<evidence type="ECO:0000256" key="2">
    <source>
        <dbReference type="SAM" id="Coils"/>
    </source>
</evidence>
<sequence>MNDDELRDGLREAGLSQYQIRAYVTLLELGTAAATTLAEEADVPRSRIYDVLQDLAEEGYVETYEQDSLRARAREPTRVFEELRERARVLSDTAEEIRGRWERTSVEGHRISVLKRAETAFERAESAIRDAENQVQLSVTPEQFERLRPALRDALRDDLFVLVSINTSPERPTEPPADEALRGATTEVRHRHLPAPFVALIDRSVACFAPHRRPVDRYGVIFEDETLTYIFHWYFQAALWESWPVVYTTRDDGLPAEYVDIRECIRDVAPLLTDGARIAARVRGEEIGRREPFDRRGEIVDALYATAPGDEPVAPPTLSSLAGQATLVLEVDGEEYGIGGWGAILEDVEAQRVVVESVEFPDGREAN</sequence>
<dbReference type="Proteomes" id="UP001596547">
    <property type="component" value="Unassembled WGS sequence"/>
</dbReference>
<evidence type="ECO:0000313" key="5">
    <source>
        <dbReference type="EMBL" id="MFC7318500.1"/>
    </source>
</evidence>
<dbReference type="SUPFAM" id="SSF46785">
    <property type="entry name" value="Winged helix' DNA-binding domain"/>
    <property type="match status" value="1"/>
</dbReference>
<dbReference type="CDD" id="cd09124">
    <property type="entry name" value="PLDc_like_TrmB_middle"/>
    <property type="match status" value="1"/>
</dbReference>
<dbReference type="InterPro" id="IPR021586">
    <property type="entry name" value="Tscrpt_reg_TrmB_C"/>
</dbReference>
<dbReference type="PANTHER" id="PTHR34293:SF1">
    <property type="entry name" value="HTH-TYPE TRANSCRIPTIONAL REGULATOR TRMBL2"/>
    <property type="match status" value="1"/>
</dbReference>
<reference evidence="5 6" key="1">
    <citation type="journal article" date="2019" name="Int. J. Syst. Evol. Microbiol.">
        <title>The Global Catalogue of Microorganisms (GCM) 10K type strain sequencing project: providing services to taxonomists for standard genome sequencing and annotation.</title>
        <authorList>
            <consortium name="The Broad Institute Genomics Platform"/>
            <consortium name="The Broad Institute Genome Sequencing Center for Infectious Disease"/>
            <person name="Wu L."/>
            <person name="Ma J."/>
        </authorList>
    </citation>
    <scope>NUCLEOTIDE SEQUENCE [LARGE SCALE GENOMIC DNA]</scope>
    <source>
        <strain evidence="5 6">PSR21</strain>
    </source>
</reference>
<dbReference type="InterPro" id="IPR002831">
    <property type="entry name" value="Tscrpt_reg_TrmB_N"/>
</dbReference>
<accession>A0ABD6AE82</accession>
<dbReference type="SUPFAM" id="SSF159071">
    <property type="entry name" value="TrmB C-terminal domain-like"/>
    <property type="match status" value="1"/>
</dbReference>
<keyword evidence="6" id="KW-1185">Reference proteome</keyword>
<comment type="caution">
    <text evidence="5">The sequence shown here is derived from an EMBL/GenBank/DDBJ whole genome shotgun (WGS) entry which is preliminary data.</text>
</comment>
<gene>
    <name evidence="5" type="ORF">ACFQPE_17110</name>
</gene>
<proteinExistence type="inferred from homology"/>
<dbReference type="InterPro" id="IPR051797">
    <property type="entry name" value="TrmB-like"/>
</dbReference>
<feature type="domain" description="Transcription regulator TrmB C-terminal" evidence="4">
    <location>
        <begin position="111"/>
        <end position="357"/>
    </location>
</feature>
<dbReference type="RefSeq" id="WP_276306658.1">
    <property type="nucleotide sequence ID" value="NZ_CP119993.1"/>
</dbReference>
<evidence type="ECO:0000259" key="3">
    <source>
        <dbReference type="Pfam" id="PF01978"/>
    </source>
</evidence>
<dbReference type="EMBL" id="JBHTBF010000003">
    <property type="protein sequence ID" value="MFC7318500.1"/>
    <property type="molecule type" value="Genomic_DNA"/>
</dbReference>
<feature type="coiled-coil region" evidence="2">
    <location>
        <begin position="80"/>
        <end position="134"/>
    </location>
</feature>
<protein>
    <submittedName>
        <fullName evidence="5">TrmB family transcriptional regulator sugar-binding domain-containing protein</fullName>
    </submittedName>
</protein>
<comment type="similarity">
    <text evidence="1">Belongs to the transcriptional regulator TrmB family.</text>
</comment>
<feature type="domain" description="Transcription regulator TrmB N-terminal" evidence="3">
    <location>
        <begin position="10"/>
        <end position="67"/>
    </location>
</feature>
<keyword evidence="2" id="KW-0175">Coiled coil</keyword>
<evidence type="ECO:0000256" key="1">
    <source>
        <dbReference type="ARBA" id="ARBA00007287"/>
    </source>
</evidence>
<dbReference type="Pfam" id="PF11495">
    <property type="entry name" value="Regulator_TrmB"/>
    <property type="match status" value="1"/>
</dbReference>
<name>A0ABD6AE82_9EURY</name>
<dbReference type="InterPro" id="IPR036388">
    <property type="entry name" value="WH-like_DNA-bd_sf"/>
</dbReference>
<dbReference type="InterPro" id="IPR036390">
    <property type="entry name" value="WH_DNA-bd_sf"/>
</dbReference>
<evidence type="ECO:0000313" key="6">
    <source>
        <dbReference type="Proteomes" id="UP001596547"/>
    </source>
</evidence>
<dbReference type="Pfam" id="PF01978">
    <property type="entry name" value="TrmB"/>
    <property type="match status" value="1"/>
</dbReference>
<dbReference type="PANTHER" id="PTHR34293">
    <property type="entry name" value="HTH-TYPE TRANSCRIPTIONAL REGULATOR TRMBL2"/>
    <property type="match status" value="1"/>
</dbReference>
<dbReference type="Gene3D" id="1.10.10.10">
    <property type="entry name" value="Winged helix-like DNA-binding domain superfamily/Winged helix DNA-binding domain"/>
    <property type="match status" value="1"/>
</dbReference>
<organism evidence="5 6">
    <name type="scientific">Halomarina halobia</name>
    <dbReference type="NCBI Taxonomy" id="3033386"/>
    <lineage>
        <taxon>Archaea</taxon>
        <taxon>Methanobacteriati</taxon>
        <taxon>Methanobacteriota</taxon>
        <taxon>Stenosarchaea group</taxon>
        <taxon>Halobacteria</taxon>
        <taxon>Halobacteriales</taxon>
        <taxon>Natronomonadaceae</taxon>
        <taxon>Halomarina</taxon>
    </lineage>
</organism>
<dbReference type="GeneID" id="79317318"/>
<evidence type="ECO:0000259" key="4">
    <source>
        <dbReference type="Pfam" id="PF11495"/>
    </source>
</evidence>